<proteinExistence type="predicted"/>
<evidence type="ECO:0000313" key="1">
    <source>
        <dbReference type="EMBL" id="ALU28190.1"/>
    </source>
</evidence>
<sequence length="282" mass="31894">MKKEIVKRICHVLTVMITLFNVCMTNAQVGLGNAVLPIKEADLTLESDNKGLLINRVKLVSMTSAAPLDPAHMEAGMIVYNTVDTGDLREGFHYWTSENRWMRMYVKTSPSRDMQFVTFKLTNKQYDLQSKTTTPTVVNMTEFDYDYVADRDGLLFLEFVIYGDMSSSERAAANIICTTEVTDNTGTVVFTGNTVHSPLLVTDSGFNSSVGISNFSIEVKKGKTYKIRTKATETNYPGKQYHYTLNNDDKWLYFEPRVGDFDWAPIMAHSSMKVTFMTEPIL</sequence>
<accession>A0A0U3FK60</accession>
<protein>
    <submittedName>
        <fullName evidence="1">Uncharacterized protein</fullName>
    </submittedName>
</protein>
<evidence type="ECO:0000313" key="2">
    <source>
        <dbReference type="Proteomes" id="UP000069030"/>
    </source>
</evidence>
<gene>
    <name evidence="1" type="ORF">AS202_19460</name>
</gene>
<name>A0A0U3FK60_9FLAO</name>
<dbReference type="EMBL" id="CP013690">
    <property type="protein sequence ID" value="ALU28190.1"/>
    <property type="molecule type" value="Genomic_DNA"/>
</dbReference>
<dbReference type="Proteomes" id="UP000069030">
    <property type="component" value="Chromosome"/>
</dbReference>
<dbReference type="KEGG" id="mod:AS202_19460"/>
<organism evidence="1 2">
    <name type="scientific">Myroides odoratimimus</name>
    <dbReference type="NCBI Taxonomy" id="76832"/>
    <lineage>
        <taxon>Bacteria</taxon>
        <taxon>Pseudomonadati</taxon>
        <taxon>Bacteroidota</taxon>
        <taxon>Flavobacteriia</taxon>
        <taxon>Flavobacteriales</taxon>
        <taxon>Flavobacteriaceae</taxon>
        <taxon>Myroides</taxon>
    </lineage>
</organism>
<dbReference type="RefSeq" id="WP_006261334.1">
    <property type="nucleotide sequence ID" value="NZ_BCMQ01000004.1"/>
</dbReference>
<reference evidence="1 2" key="1">
    <citation type="journal article" date="2016" name="J. Zhejiang Univ. Sci. B">
        <title>Antibiotic resistance mechanisms of Myroides sp.</title>
        <authorList>
            <person name="Hu S."/>
            <person name="Yuan S."/>
            <person name="Qu H."/>
            <person name="Jiang T."/>
            <person name="Zhou Y."/>
            <person name="Wang M."/>
            <person name="Ming D."/>
        </authorList>
    </citation>
    <scope>NUCLEOTIDE SEQUENCE [LARGE SCALE GENOMIC DNA]</scope>
    <source>
        <strain evidence="1 2">PR63039</strain>
    </source>
</reference>
<dbReference type="AlphaFoldDB" id="A0A0U3FK60"/>